<dbReference type="EMBL" id="BNJF01000001">
    <property type="protein sequence ID" value="GHO44714.1"/>
    <property type="molecule type" value="Genomic_DNA"/>
</dbReference>
<dbReference type="AlphaFoldDB" id="A0A8J3HVV2"/>
<dbReference type="Pfam" id="PF13490">
    <property type="entry name" value="zf-HC2"/>
    <property type="match status" value="1"/>
</dbReference>
<keyword evidence="1" id="KW-0472">Membrane</keyword>
<feature type="transmembrane region" description="Helical" evidence="1">
    <location>
        <begin position="160"/>
        <end position="179"/>
    </location>
</feature>
<keyword evidence="1" id="KW-0812">Transmembrane</keyword>
<dbReference type="Proteomes" id="UP000612362">
    <property type="component" value="Unassembled WGS sequence"/>
</dbReference>
<accession>A0A8J3HVV2</accession>
<name>A0A8J3HVV2_9CHLR</name>
<sequence length="186" mass="21016">MLCCDAREWLDAQRNGKLEPARIRELKKHLAICEGCRAFEHSLEETYSARQTQQSGIVTSVSTDQIMQAIHQRARVSQQLEDIRQQQQTRILRIRPVGTVLAAFTFFALSCIPLFLFAILLVQSDYAVQALPTFSGVIDILVVLAQLLQDGLIFTTHNGWLLIAVSLAVVVMMGMWIHLMRPPREA</sequence>
<evidence type="ECO:0000313" key="3">
    <source>
        <dbReference type="EMBL" id="GHO44714.1"/>
    </source>
</evidence>
<feature type="transmembrane region" description="Helical" evidence="1">
    <location>
        <begin position="126"/>
        <end position="148"/>
    </location>
</feature>
<organism evidence="3 4">
    <name type="scientific">Ktedonospora formicarum</name>
    <dbReference type="NCBI Taxonomy" id="2778364"/>
    <lineage>
        <taxon>Bacteria</taxon>
        <taxon>Bacillati</taxon>
        <taxon>Chloroflexota</taxon>
        <taxon>Ktedonobacteria</taxon>
        <taxon>Ktedonobacterales</taxon>
        <taxon>Ktedonobacteraceae</taxon>
        <taxon>Ktedonospora</taxon>
    </lineage>
</organism>
<comment type="caution">
    <text evidence="3">The sequence shown here is derived from an EMBL/GenBank/DDBJ whole genome shotgun (WGS) entry which is preliminary data.</text>
</comment>
<reference evidence="3" key="1">
    <citation type="submission" date="2020-10" db="EMBL/GenBank/DDBJ databases">
        <title>Taxonomic study of unclassified bacteria belonging to the class Ktedonobacteria.</title>
        <authorList>
            <person name="Yabe S."/>
            <person name="Wang C.M."/>
            <person name="Zheng Y."/>
            <person name="Sakai Y."/>
            <person name="Cavaletti L."/>
            <person name="Monciardini P."/>
            <person name="Donadio S."/>
        </authorList>
    </citation>
    <scope>NUCLEOTIDE SEQUENCE</scope>
    <source>
        <strain evidence="3">SOSP1-1</strain>
    </source>
</reference>
<dbReference type="RefSeq" id="WP_220194091.1">
    <property type="nucleotide sequence ID" value="NZ_BNJF01000001.1"/>
</dbReference>
<feature type="domain" description="Putative zinc-finger" evidence="2">
    <location>
        <begin position="5"/>
        <end position="37"/>
    </location>
</feature>
<keyword evidence="1" id="KW-1133">Transmembrane helix</keyword>
<feature type="transmembrane region" description="Helical" evidence="1">
    <location>
        <begin position="97"/>
        <end position="120"/>
    </location>
</feature>
<gene>
    <name evidence="3" type="ORF">KSX_28770</name>
</gene>
<dbReference type="InterPro" id="IPR027383">
    <property type="entry name" value="Znf_put"/>
</dbReference>
<evidence type="ECO:0000259" key="2">
    <source>
        <dbReference type="Pfam" id="PF13490"/>
    </source>
</evidence>
<keyword evidence="4" id="KW-1185">Reference proteome</keyword>
<evidence type="ECO:0000256" key="1">
    <source>
        <dbReference type="SAM" id="Phobius"/>
    </source>
</evidence>
<protein>
    <recommendedName>
        <fullName evidence="2">Putative zinc-finger domain-containing protein</fullName>
    </recommendedName>
</protein>
<evidence type="ECO:0000313" key="4">
    <source>
        <dbReference type="Proteomes" id="UP000612362"/>
    </source>
</evidence>
<proteinExistence type="predicted"/>